<protein>
    <submittedName>
        <fullName evidence="2">Uncharacterized protein</fullName>
    </submittedName>
</protein>
<dbReference type="AlphaFoldDB" id="A0ABD5T3T9"/>
<accession>A0ABD5T3T9</accession>
<gene>
    <name evidence="2" type="ORF">ACFQDD_00520</name>
</gene>
<proteinExistence type="predicted"/>
<evidence type="ECO:0000313" key="3">
    <source>
        <dbReference type="Proteomes" id="UP001596274"/>
    </source>
</evidence>
<feature type="region of interest" description="Disordered" evidence="1">
    <location>
        <begin position="83"/>
        <end position="139"/>
    </location>
</feature>
<dbReference type="Proteomes" id="UP001596274">
    <property type="component" value="Unassembled WGS sequence"/>
</dbReference>
<reference evidence="2 3" key="1">
    <citation type="journal article" date="2019" name="Int. J. Syst. Evol. Microbiol.">
        <title>The Global Catalogue of Microorganisms (GCM) 10K type strain sequencing project: providing services to taxonomists for standard genome sequencing and annotation.</title>
        <authorList>
            <consortium name="The Broad Institute Genomics Platform"/>
            <consortium name="The Broad Institute Genome Sequencing Center for Infectious Disease"/>
            <person name="Wu L."/>
            <person name="Ma J."/>
        </authorList>
    </citation>
    <scope>NUCLEOTIDE SEQUENCE [LARGE SCALE GENOMIC DNA]</scope>
    <source>
        <strain evidence="2 3">PJ61</strain>
    </source>
</reference>
<sequence length="139" mass="15048">MNLTNLPDLPSGWIFANQNEQAQLVTILSDDNEYLINLSVTPFTAGDSWVVTGLRGWDDHPLFAKNVSLAEAFETAVELINDVEAGRDVDPITEDYQPGPSGKTANTEPDTDNSAPTDETPEAETGDDNPTQAGLDQWA</sequence>
<keyword evidence="3" id="KW-1185">Reference proteome</keyword>
<name>A0ABD5T3T9_9EURY</name>
<evidence type="ECO:0000313" key="2">
    <source>
        <dbReference type="EMBL" id="MFC6770020.1"/>
    </source>
</evidence>
<comment type="caution">
    <text evidence="2">The sequence shown here is derived from an EMBL/GenBank/DDBJ whole genome shotgun (WGS) entry which is preliminary data.</text>
</comment>
<organism evidence="2 3">
    <name type="scientific">Halorubrum pallidum</name>
    <dbReference type="NCBI Taxonomy" id="1526114"/>
    <lineage>
        <taxon>Archaea</taxon>
        <taxon>Methanobacteriati</taxon>
        <taxon>Methanobacteriota</taxon>
        <taxon>Stenosarchaea group</taxon>
        <taxon>Halobacteria</taxon>
        <taxon>Halobacteriales</taxon>
        <taxon>Haloferacaceae</taxon>
        <taxon>Halorubrum</taxon>
    </lineage>
</organism>
<feature type="compositionally biased region" description="Polar residues" evidence="1">
    <location>
        <begin position="103"/>
        <end position="117"/>
    </location>
</feature>
<evidence type="ECO:0000256" key="1">
    <source>
        <dbReference type="SAM" id="MobiDB-lite"/>
    </source>
</evidence>
<dbReference type="EMBL" id="JBHSWT010000009">
    <property type="protein sequence ID" value="MFC6770020.1"/>
    <property type="molecule type" value="Genomic_DNA"/>
</dbReference>
<feature type="compositionally biased region" description="Polar residues" evidence="1">
    <location>
        <begin position="128"/>
        <end position="139"/>
    </location>
</feature>